<sequence>NAYPQADQGIDWGGAQESLREGGTAIGIHHFPLGRAYLHYRSERIEKQWRRLQGYPEKRWPVKQAKNIIVFTDKLSRSHMLEYHDRVEWLTNWEEISEKLKKLHGEEARVAVYPYGKIQFNPTRFPLII</sequence>
<evidence type="ECO:0000313" key="1">
    <source>
        <dbReference type="EMBL" id="GAI37826.1"/>
    </source>
</evidence>
<accession>X1P5U7</accession>
<dbReference type="AlphaFoldDB" id="X1P5U7"/>
<proteinExistence type="predicted"/>
<reference evidence="1" key="1">
    <citation type="journal article" date="2014" name="Front. Microbiol.">
        <title>High frequency of phylogenetically diverse reductive dehalogenase-homologous genes in deep subseafloor sedimentary metagenomes.</title>
        <authorList>
            <person name="Kawai M."/>
            <person name="Futagami T."/>
            <person name="Toyoda A."/>
            <person name="Takaki Y."/>
            <person name="Nishi S."/>
            <person name="Hori S."/>
            <person name="Arai W."/>
            <person name="Tsubouchi T."/>
            <person name="Morono Y."/>
            <person name="Uchiyama I."/>
            <person name="Ito T."/>
            <person name="Fujiyama A."/>
            <person name="Inagaki F."/>
            <person name="Takami H."/>
        </authorList>
    </citation>
    <scope>NUCLEOTIDE SEQUENCE</scope>
    <source>
        <strain evidence="1">Expedition CK06-06</strain>
    </source>
</reference>
<feature type="non-terminal residue" evidence="1">
    <location>
        <position position="1"/>
    </location>
</feature>
<name>X1P5U7_9ZZZZ</name>
<dbReference type="EMBL" id="BARV01024850">
    <property type="protein sequence ID" value="GAI37826.1"/>
    <property type="molecule type" value="Genomic_DNA"/>
</dbReference>
<protein>
    <submittedName>
        <fullName evidence="1">Uncharacterized protein</fullName>
    </submittedName>
</protein>
<organism evidence="1">
    <name type="scientific">marine sediment metagenome</name>
    <dbReference type="NCBI Taxonomy" id="412755"/>
    <lineage>
        <taxon>unclassified sequences</taxon>
        <taxon>metagenomes</taxon>
        <taxon>ecological metagenomes</taxon>
    </lineage>
</organism>
<gene>
    <name evidence="1" type="ORF">S06H3_40478</name>
</gene>
<comment type="caution">
    <text evidence="1">The sequence shown here is derived from an EMBL/GenBank/DDBJ whole genome shotgun (WGS) entry which is preliminary data.</text>
</comment>